<keyword evidence="3" id="KW-1185">Reference proteome</keyword>
<dbReference type="InterPro" id="IPR027417">
    <property type="entry name" value="P-loop_NTPase"/>
</dbReference>
<evidence type="ECO:0008006" key="4">
    <source>
        <dbReference type="Google" id="ProtNLM"/>
    </source>
</evidence>
<evidence type="ECO:0000313" key="3">
    <source>
        <dbReference type="Proteomes" id="UP000054383"/>
    </source>
</evidence>
<dbReference type="Gene3D" id="3.40.50.300">
    <property type="entry name" value="P-loop containing nucleotide triphosphate hydrolases"/>
    <property type="match status" value="1"/>
</dbReference>
<dbReference type="Proteomes" id="UP000054383">
    <property type="component" value="Unassembled WGS sequence"/>
</dbReference>
<gene>
    <name evidence="2" type="ORF">PISL3812_05442</name>
</gene>
<accession>A0A0U1LZ79</accession>
<dbReference type="PANTHER" id="PTHR46644:SF2">
    <property type="entry name" value="DNA REPAIR PROTEIN XRCC2"/>
    <property type="match status" value="1"/>
</dbReference>
<dbReference type="CDD" id="cd19490">
    <property type="entry name" value="XRCC2"/>
    <property type="match status" value="1"/>
</dbReference>
<reference evidence="2 3" key="1">
    <citation type="submission" date="2015-04" db="EMBL/GenBank/DDBJ databases">
        <authorList>
            <person name="Syromyatnikov M.Y."/>
            <person name="Popov V.N."/>
        </authorList>
    </citation>
    <scope>NUCLEOTIDE SEQUENCE [LARGE SCALE GENOMIC DNA]</scope>
    <source>
        <strain evidence="2">WF-38-12</strain>
    </source>
</reference>
<dbReference type="GO" id="GO:0042148">
    <property type="term" value="P:DNA strand invasion"/>
    <property type="evidence" value="ECO:0007669"/>
    <property type="project" value="TreeGrafter"/>
</dbReference>
<dbReference type="InterPro" id="IPR030547">
    <property type="entry name" value="XRCC2"/>
</dbReference>
<proteinExistence type="predicted"/>
<protein>
    <recommendedName>
        <fullName evidence="4">DNA recombination and repair protein Rad51-like C-terminal domain-containing protein</fullName>
    </recommendedName>
</protein>
<name>A0A0U1LZ79_TALIS</name>
<dbReference type="EMBL" id="CVMT01000004">
    <property type="protein sequence ID" value="CRG88412.1"/>
    <property type="molecule type" value="Genomic_DNA"/>
</dbReference>
<evidence type="ECO:0000313" key="2">
    <source>
        <dbReference type="EMBL" id="CRG88412.1"/>
    </source>
</evidence>
<evidence type="ECO:0000256" key="1">
    <source>
        <dbReference type="SAM" id="MobiDB-lite"/>
    </source>
</evidence>
<feature type="compositionally biased region" description="Low complexity" evidence="1">
    <location>
        <begin position="71"/>
        <end position="82"/>
    </location>
</feature>
<dbReference type="GO" id="GO:0000400">
    <property type="term" value="F:four-way junction DNA binding"/>
    <property type="evidence" value="ECO:0007669"/>
    <property type="project" value="TreeGrafter"/>
</dbReference>
<dbReference type="GO" id="GO:0005815">
    <property type="term" value="C:microtubule organizing center"/>
    <property type="evidence" value="ECO:0007669"/>
    <property type="project" value="TreeGrafter"/>
</dbReference>
<dbReference type="GO" id="GO:0005657">
    <property type="term" value="C:replication fork"/>
    <property type="evidence" value="ECO:0007669"/>
    <property type="project" value="InterPro"/>
</dbReference>
<feature type="region of interest" description="Disordered" evidence="1">
    <location>
        <begin position="63"/>
        <end position="98"/>
    </location>
</feature>
<dbReference type="AlphaFoldDB" id="A0A0U1LZ79"/>
<dbReference type="GO" id="GO:0033063">
    <property type="term" value="C:Rad51B-Rad51C-Rad51D-XRCC2 complex"/>
    <property type="evidence" value="ECO:0007669"/>
    <property type="project" value="InterPro"/>
</dbReference>
<dbReference type="STRING" id="28573.A0A0U1LZ79"/>
<dbReference type="PANTHER" id="PTHR46644">
    <property type="entry name" value="DNA REPAIR PROTEIN XRCC2"/>
    <property type="match status" value="1"/>
</dbReference>
<organism evidence="2 3">
    <name type="scientific">Talaromyces islandicus</name>
    <name type="common">Penicillium islandicum</name>
    <dbReference type="NCBI Taxonomy" id="28573"/>
    <lineage>
        <taxon>Eukaryota</taxon>
        <taxon>Fungi</taxon>
        <taxon>Dikarya</taxon>
        <taxon>Ascomycota</taxon>
        <taxon>Pezizomycotina</taxon>
        <taxon>Eurotiomycetes</taxon>
        <taxon>Eurotiomycetidae</taxon>
        <taxon>Eurotiales</taxon>
        <taxon>Trichocomaceae</taxon>
        <taxon>Talaromyces</taxon>
        <taxon>Talaromyces sect. Islandici</taxon>
    </lineage>
</organism>
<dbReference type="OrthoDB" id="420422at2759"/>
<dbReference type="OMA" id="TAFFWQD"/>
<sequence length="420" mass="46908">MASGAAALGQRLLDEIHEEGLDELLHDLRAQNVSPADSHKSCLGVKDLDDLVDVFLAKRTEHQEASVAEHASPSASRPASNAQKEKPPVIEISSPNSGGGKSQLIYYLAALCVLPSTFKGRKTGGRDGAVVLFDADGKLDIRRLYQIAQGVVWHSLRANTKVVAENATAEGPTMSENEMRSLLHDSLQHIHVFRPQTSSSLLATLRSLDKYLLDVTRHHSAARPLHAVLLDSASAFYWQDRMRDEVARTEEIGRSAVDIANDRDQHKKFHMNVLYRDLAVELRRIQSIFDCSLIFTTWGLFRAPRDRNAPYAHLWTGPPSFRPHLPPPWGKFANLRLVVQRDAVRPYPVTSSLADIERDAPVRQAVVRQGKFSAWVDTWGKEDWPSGLISALRSMPENGGFPFWIREDGVFMDDLMSDVL</sequence>
<dbReference type="SUPFAM" id="SSF52540">
    <property type="entry name" value="P-loop containing nucleoside triphosphate hydrolases"/>
    <property type="match status" value="1"/>
</dbReference>
<dbReference type="GO" id="GO:0000724">
    <property type="term" value="P:double-strand break repair via homologous recombination"/>
    <property type="evidence" value="ECO:0007669"/>
    <property type="project" value="InterPro"/>
</dbReference>